<dbReference type="EMBL" id="WNDQ01000007">
    <property type="protein sequence ID" value="KAF1023060.1"/>
    <property type="molecule type" value="Genomic_DNA"/>
</dbReference>
<dbReference type="Proteomes" id="UP000461670">
    <property type="component" value="Unassembled WGS sequence"/>
</dbReference>
<reference evidence="2" key="1">
    <citation type="journal article" date="2020" name="MBio">
        <title>Horizontal gene transfer to a defensive symbiont with a reduced genome amongst a multipartite beetle microbiome.</title>
        <authorList>
            <person name="Waterworth S.C."/>
            <person name="Florez L.V."/>
            <person name="Rees E.R."/>
            <person name="Hertweck C."/>
            <person name="Kaltenpoth M."/>
            <person name="Kwan J.C."/>
        </authorList>
    </citation>
    <scope>NUCLEOTIDE SEQUENCE [LARGE SCALE GENOMIC DNA]</scope>
</reference>
<sequence length="248" mass="25860">MARHASHRLHQAARAAAVDVAAVGFLEHGPQIERASRIAVAVVDADLGPQARIAQFVQEGRGLGMAAQVVELPGHGRQFAEGADHGQDGCDADAAGDEGQAAGALDQRKGVVGLGDRQGVAHTRLVDQADRAAAPLRLALDGDDVAVAFFGAVAQRVLAQRAAGHLHLHVRAGRERRQFEPLRVHQLERADALRGVGDGGDAQRHPVGGVMGRVGHGVVPAGVPGRSDLVGFVGARVEQFGHGHVPRR</sequence>
<evidence type="ECO:0000313" key="1">
    <source>
        <dbReference type="EMBL" id="KAF1023060.1"/>
    </source>
</evidence>
<comment type="caution">
    <text evidence="1">The sequence shown here is derived from an EMBL/GenBank/DDBJ whole genome shotgun (WGS) entry which is preliminary data.</text>
</comment>
<evidence type="ECO:0000313" key="2">
    <source>
        <dbReference type="Proteomes" id="UP000461670"/>
    </source>
</evidence>
<organism evidence="1 2">
    <name type="scientific">Paracidovorax wautersii</name>
    <dbReference type="NCBI Taxonomy" id="1177982"/>
    <lineage>
        <taxon>Bacteria</taxon>
        <taxon>Pseudomonadati</taxon>
        <taxon>Pseudomonadota</taxon>
        <taxon>Betaproteobacteria</taxon>
        <taxon>Burkholderiales</taxon>
        <taxon>Comamonadaceae</taxon>
        <taxon>Paracidovorax</taxon>
    </lineage>
</organism>
<protein>
    <submittedName>
        <fullName evidence="1">Uncharacterized protein</fullName>
    </submittedName>
</protein>
<dbReference type="AlphaFoldDB" id="A0A7V8JRA9"/>
<gene>
    <name evidence="1" type="ORF">GAK30_00750</name>
</gene>
<proteinExistence type="predicted"/>
<accession>A0A7V8JRA9</accession>
<name>A0A7V8JRA9_9BURK</name>